<evidence type="ECO:0000256" key="1">
    <source>
        <dbReference type="ARBA" id="ARBA00022741"/>
    </source>
</evidence>
<keyword evidence="5" id="KW-1185">Reference proteome</keyword>
<dbReference type="Pfam" id="PF07683">
    <property type="entry name" value="CobW_C"/>
    <property type="match status" value="1"/>
</dbReference>
<dbReference type="SUPFAM" id="SSF90002">
    <property type="entry name" value="Hypothetical protein YjiA, C-terminal domain"/>
    <property type="match status" value="1"/>
</dbReference>
<evidence type="ECO:0000259" key="3">
    <source>
        <dbReference type="SMART" id="SM00833"/>
    </source>
</evidence>
<keyword evidence="1" id="KW-0547">Nucleotide-binding</keyword>
<protein>
    <submittedName>
        <fullName evidence="4">GTP-binding protein</fullName>
    </submittedName>
</protein>
<sequence>MEPSILYVDSKFCKSRLPSNYQLPPCNNTSQIQSFSFAFLQPLNWNSFGVWLSLLLYARGENILRVKGMLDVGETGPIILNGVQHIIHPPIHLSEWPENMQISHIVFIMKDIPTTLLKQSLLSFQTFLGTEIDLMDVHSI</sequence>
<organism evidence="4 5">
    <name type="scientific">Lysinibacillus mangiferihumi</name>
    <dbReference type="NCBI Taxonomy" id="1130819"/>
    <lineage>
        <taxon>Bacteria</taxon>
        <taxon>Bacillati</taxon>
        <taxon>Bacillota</taxon>
        <taxon>Bacilli</taxon>
        <taxon>Bacillales</taxon>
        <taxon>Bacillaceae</taxon>
        <taxon>Lysinibacillus</taxon>
    </lineage>
</organism>
<accession>A0A4U2ZE76</accession>
<evidence type="ECO:0000256" key="2">
    <source>
        <dbReference type="ARBA" id="ARBA00023186"/>
    </source>
</evidence>
<dbReference type="SMART" id="SM00833">
    <property type="entry name" value="CobW_C"/>
    <property type="match status" value="1"/>
</dbReference>
<dbReference type="AlphaFoldDB" id="A0A4U2ZE76"/>
<dbReference type="RefSeq" id="WP_107894553.1">
    <property type="nucleotide sequence ID" value="NZ_SZPU01000009.1"/>
</dbReference>
<dbReference type="Gene3D" id="3.30.1220.10">
    <property type="entry name" value="CobW-like, C-terminal domain"/>
    <property type="match status" value="1"/>
</dbReference>
<dbReference type="InterPro" id="IPR036627">
    <property type="entry name" value="CobW-likC_sf"/>
</dbReference>
<dbReference type="Proteomes" id="UP000308744">
    <property type="component" value="Unassembled WGS sequence"/>
</dbReference>
<keyword evidence="2" id="KW-0143">Chaperone</keyword>
<comment type="caution">
    <text evidence="4">The sequence shown here is derived from an EMBL/GenBank/DDBJ whole genome shotgun (WGS) entry which is preliminary data.</text>
</comment>
<dbReference type="GO" id="GO:0000166">
    <property type="term" value="F:nucleotide binding"/>
    <property type="evidence" value="ECO:0007669"/>
    <property type="project" value="UniProtKB-KW"/>
</dbReference>
<dbReference type="InterPro" id="IPR011629">
    <property type="entry name" value="CobW-like_C"/>
</dbReference>
<name>A0A4U2ZE76_9BACI</name>
<evidence type="ECO:0000313" key="5">
    <source>
        <dbReference type="Proteomes" id="UP000308744"/>
    </source>
</evidence>
<gene>
    <name evidence="4" type="ORF">FC756_02985</name>
</gene>
<proteinExistence type="predicted"/>
<evidence type="ECO:0000313" key="4">
    <source>
        <dbReference type="EMBL" id="TKI72122.1"/>
    </source>
</evidence>
<reference evidence="4 5" key="1">
    <citation type="submission" date="2019-04" db="EMBL/GenBank/DDBJ databases">
        <title>Lysinibacillus genome sequencing.</title>
        <authorList>
            <person name="Dunlap C."/>
        </authorList>
    </citation>
    <scope>NUCLEOTIDE SEQUENCE [LARGE SCALE GENOMIC DNA]</scope>
    <source>
        <strain evidence="4 5">CCTCC AB 2010389</strain>
    </source>
</reference>
<dbReference type="EMBL" id="SZPU01000009">
    <property type="protein sequence ID" value="TKI72122.1"/>
    <property type="molecule type" value="Genomic_DNA"/>
</dbReference>
<feature type="domain" description="CobW C-terminal" evidence="3">
    <location>
        <begin position="32"/>
        <end position="125"/>
    </location>
</feature>